<comment type="caution">
    <text evidence="2">The sequence shown here is derived from an EMBL/GenBank/DDBJ whole genome shotgun (WGS) entry which is preliminary data.</text>
</comment>
<organism evidence="2 3">
    <name type="scientific">Rhodoblastus acidophilus</name>
    <name type="common">Rhodopseudomonas acidophila</name>
    <dbReference type="NCBI Taxonomy" id="1074"/>
    <lineage>
        <taxon>Bacteria</taxon>
        <taxon>Pseudomonadati</taxon>
        <taxon>Pseudomonadota</taxon>
        <taxon>Alphaproteobacteria</taxon>
        <taxon>Hyphomicrobiales</taxon>
        <taxon>Rhodoblastaceae</taxon>
        <taxon>Rhodoblastus</taxon>
    </lineage>
</organism>
<proteinExistence type="predicted"/>
<accession>A0A6N8DLI9</accession>
<feature type="chain" id="PRO_5026859058" evidence="1">
    <location>
        <begin position="26"/>
        <end position="252"/>
    </location>
</feature>
<dbReference type="OrthoDB" id="8479338at2"/>
<feature type="signal peptide" evidence="1">
    <location>
        <begin position="1"/>
        <end position="25"/>
    </location>
</feature>
<protein>
    <submittedName>
        <fullName evidence="2">Cellulose biosynthesis protein BcsS</fullName>
    </submittedName>
</protein>
<gene>
    <name evidence="2" type="primary">bcsS</name>
    <name evidence="2" type="ORF">GJ654_01305</name>
</gene>
<reference evidence="2 3" key="1">
    <citation type="submission" date="2019-11" db="EMBL/GenBank/DDBJ databases">
        <title>Whole-genome sequence of a Rhodoblastus acidophilus DSM 142.</title>
        <authorList>
            <person name="Kyndt J.A."/>
            <person name="Meyer T.E."/>
        </authorList>
    </citation>
    <scope>NUCLEOTIDE SEQUENCE [LARGE SCALE GENOMIC DNA]</scope>
    <source>
        <strain evidence="2 3">DSM 142</strain>
    </source>
</reference>
<keyword evidence="1" id="KW-0732">Signal</keyword>
<dbReference type="Proteomes" id="UP000439113">
    <property type="component" value="Unassembled WGS sequence"/>
</dbReference>
<dbReference type="EMBL" id="WNKS01000001">
    <property type="protein sequence ID" value="MTV29624.1"/>
    <property type="molecule type" value="Genomic_DNA"/>
</dbReference>
<evidence type="ECO:0000313" key="3">
    <source>
        <dbReference type="Proteomes" id="UP000439113"/>
    </source>
</evidence>
<name>A0A6N8DLI9_RHOAC</name>
<dbReference type="Pfam" id="PF17036">
    <property type="entry name" value="CBP_BcsS"/>
    <property type="match status" value="1"/>
</dbReference>
<dbReference type="InterPro" id="IPR031485">
    <property type="entry name" value="CBP_BcsS"/>
</dbReference>
<evidence type="ECO:0000313" key="2">
    <source>
        <dbReference type="EMBL" id="MTV29624.1"/>
    </source>
</evidence>
<sequence>MKWNSASPLLLSLALSLTTGGRAGAVDWYTGDKTSEPDYAPSIVIDASGSFASTSDFGAVAVTGAVDGNLRQSGFLGRAEFVGGGYRYDATNAGVTRLINATQVSGGALVGYNWVSPNWTFALFGGAQVVNTTLNPFDPNNGTNGTHVGAKFVGEFYGNPTDKTMFSGYASYGTAISDYYTRFKAGFAIARQVFIGPEFLALGNQFYNEYRGGLHLSGFTLGQLTFGISGGFSSNRVTGSGAYGIVDARLGF</sequence>
<evidence type="ECO:0000256" key="1">
    <source>
        <dbReference type="SAM" id="SignalP"/>
    </source>
</evidence>
<dbReference type="AlphaFoldDB" id="A0A6N8DLI9"/>
<dbReference type="RefSeq" id="WP_155444282.1">
    <property type="nucleotide sequence ID" value="NZ_JAOQNR010000001.1"/>
</dbReference>